<evidence type="ECO:0000259" key="7">
    <source>
        <dbReference type="SMART" id="SM00928"/>
    </source>
</evidence>
<keyword evidence="3" id="KW-0479">Metal-binding</keyword>
<dbReference type="Gene3D" id="3.40.50.11540">
    <property type="entry name" value="NADH-ubiquinone oxidoreductase 51kDa subunit"/>
    <property type="match status" value="1"/>
</dbReference>
<name>A0A7G9R3Q1_9MICO</name>
<dbReference type="Pfam" id="PF10589">
    <property type="entry name" value="NADH_4Fe-4S"/>
    <property type="match status" value="1"/>
</dbReference>
<dbReference type="Proteomes" id="UP000515976">
    <property type="component" value="Chromosome"/>
</dbReference>
<evidence type="ECO:0000313" key="9">
    <source>
        <dbReference type="Proteomes" id="UP000515976"/>
    </source>
</evidence>
<dbReference type="Gene3D" id="1.20.1440.230">
    <property type="entry name" value="NADH-ubiquinone oxidoreductase 51kDa subunit, iron-sulphur binding domain"/>
    <property type="match status" value="1"/>
</dbReference>
<feature type="region of interest" description="Disordered" evidence="6">
    <location>
        <begin position="1"/>
        <end position="165"/>
    </location>
</feature>
<dbReference type="InterPro" id="IPR019575">
    <property type="entry name" value="Nuop51_4Fe4S-bd"/>
</dbReference>
<dbReference type="InterPro" id="IPR037207">
    <property type="entry name" value="Nuop51_4Fe4S-bd_sf"/>
</dbReference>
<dbReference type="InterPro" id="IPR011538">
    <property type="entry name" value="Nuo51_FMN-bd"/>
</dbReference>
<evidence type="ECO:0000256" key="1">
    <source>
        <dbReference type="ARBA" id="ARBA00007523"/>
    </source>
</evidence>
<keyword evidence="5" id="KW-0411">Iron-sulfur</keyword>
<dbReference type="Gene3D" id="6.10.250.1450">
    <property type="match status" value="1"/>
</dbReference>
<feature type="compositionally biased region" description="Basic residues" evidence="6">
    <location>
        <begin position="21"/>
        <end position="41"/>
    </location>
</feature>
<dbReference type="SUPFAM" id="SSF142019">
    <property type="entry name" value="Nqo1 FMN-binding domain-like"/>
    <property type="match status" value="1"/>
</dbReference>
<feature type="compositionally biased region" description="Basic residues" evidence="6">
    <location>
        <begin position="127"/>
        <end position="151"/>
    </location>
</feature>
<evidence type="ECO:0000256" key="4">
    <source>
        <dbReference type="ARBA" id="ARBA00023004"/>
    </source>
</evidence>
<feature type="domain" description="NADH-ubiquinone oxidoreductase 51kDa subunit iron-sulphur binding" evidence="7">
    <location>
        <begin position="585"/>
        <end position="630"/>
    </location>
</feature>
<dbReference type="GO" id="GO:0046872">
    <property type="term" value="F:metal ion binding"/>
    <property type="evidence" value="ECO:0007669"/>
    <property type="project" value="UniProtKB-KW"/>
</dbReference>
<evidence type="ECO:0000256" key="2">
    <source>
        <dbReference type="ARBA" id="ARBA00022485"/>
    </source>
</evidence>
<dbReference type="InterPro" id="IPR037225">
    <property type="entry name" value="Nuo51_FMN-bd_sf"/>
</dbReference>
<comment type="similarity">
    <text evidence="1">Belongs to the complex I 51 kDa subunit family.</text>
</comment>
<dbReference type="PANTHER" id="PTHR43578">
    <property type="entry name" value="NADH-QUINONE OXIDOREDUCTASE SUBUNIT F"/>
    <property type="match status" value="1"/>
</dbReference>
<proteinExistence type="inferred from homology"/>
<dbReference type="SUPFAM" id="SSF142984">
    <property type="entry name" value="Nqo1 middle domain-like"/>
    <property type="match status" value="1"/>
</dbReference>
<gene>
    <name evidence="8" type="ORF">H9L10_04065</name>
</gene>
<evidence type="ECO:0000256" key="6">
    <source>
        <dbReference type="SAM" id="MobiDB-lite"/>
    </source>
</evidence>
<dbReference type="InterPro" id="IPR001949">
    <property type="entry name" value="NADH-UbQ_OxRdtase_51kDa_CS"/>
</dbReference>
<accession>A0A7G9R3Q1</accession>
<protein>
    <submittedName>
        <fullName evidence="8">Formate dehydrogenase</fullName>
    </submittedName>
</protein>
<evidence type="ECO:0000313" key="8">
    <source>
        <dbReference type="EMBL" id="QNN50226.1"/>
    </source>
</evidence>
<sequence>MPQRGGHRAPARTRPGADRGPRRRRPCRVRARHRRGARRPARAPAAGPARRARAARLRPRRRRAGHRRRPQPQPRRRARRRELLPRLPPHSPDRAPGHPVPRRGLPGPWRRGHVRGGHRPVGGLERRRARRGLLPRQLRARPGRDARRRPARPADPRAPRGTHGGVGPVSAVVWVPCDAAAVSVGADAVAEALTAAGATVRRNGSRGMLWLEPLVEVETERGRVGYANVAPAEVAGLLAGDLDDGERCVGVVDDYPWLARQHRVSFARVGVIEPTDLAAYRERGGLAGLERALTLSGEDVVREVTDSGLRGRGGAGFPAGIKWETVRTAEADVKFVCCNADEGDSGTFADRMLIEGDPFTLIEGMTIAAVATGASEGFVYLRSEYPHAIRTLRRAIDIAYAHGVLGESVLGSGRRFDLDVRVGAGAYICGEETSMLESLQGRRGEVRAKPPIPALHGLFGRPTVVNNVLTLSAVPMVLADGGAAYAALGTGRSRGTQVFQLAGNVARGGVVETDFGITLGELVEGFGGGTASGRPVKAVQVGGPLGAYLPPARFGLPMDYEAFAEAGAMVGHGGIVVFDDSMDAGAMARFAMEFCAKESCGKCTPCRIGSTRGVEVIDRIRGGVQREANLVLLEDLCATMTKGSLCAMGGLTPMPVRSALEHFPEDFGVDAGTADAVAGEMPESATSTDGGARP</sequence>
<organism evidence="8 9">
    <name type="scientific">Phycicoccus endophyticus</name>
    <dbReference type="NCBI Taxonomy" id="1690220"/>
    <lineage>
        <taxon>Bacteria</taxon>
        <taxon>Bacillati</taxon>
        <taxon>Actinomycetota</taxon>
        <taxon>Actinomycetes</taxon>
        <taxon>Micrococcales</taxon>
        <taxon>Intrasporangiaceae</taxon>
        <taxon>Phycicoccus</taxon>
    </lineage>
</organism>
<keyword evidence="4" id="KW-0408">Iron</keyword>
<dbReference type="KEGG" id="pei:H9L10_04065"/>
<evidence type="ECO:0000256" key="5">
    <source>
        <dbReference type="ARBA" id="ARBA00023014"/>
    </source>
</evidence>
<feature type="compositionally biased region" description="Basic residues" evidence="6">
    <location>
        <begin position="50"/>
        <end position="80"/>
    </location>
</feature>
<dbReference type="EMBL" id="CP060712">
    <property type="protein sequence ID" value="QNN50226.1"/>
    <property type="molecule type" value="Genomic_DNA"/>
</dbReference>
<dbReference type="GO" id="GO:0051539">
    <property type="term" value="F:4 iron, 4 sulfur cluster binding"/>
    <property type="evidence" value="ECO:0007669"/>
    <property type="project" value="UniProtKB-KW"/>
</dbReference>
<dbReference type="SUPFAM" id="SSF140490">
    <property type="entry name" value="Nqo1C-terminal domain-like"/>
    <property type="match status" value="1"/>
</dbReference>
<dbReference type="FunFam" id="3.40.50.11540:FF:000001">
    <property type="entry name" value="NADH dehydrogenase [ubiquinone] flavoprotein 1, mitochondrial"/>
    <property type="match status" value="1"/>
</dbReference>
<dbReference type="Pfam" id="PF01512">
    <property type="entry name" value="Complex1_51K"/>
    <property type="match status" value="1"/>
</dbReference>
<dbReference type="SMART" id="SM00928">
    <property type="entry name" value="NADH_4Fe-4S"/>
    <property type="match status" value="1"/>
</dbReference>
<dbReference type="PANTHER" id="PTHR43578:SF3">
    <property type="entry name" value="NADH-QUINONE OXIDOREDUCTASE SUBUNIT F"/>
    <property type="match status" value="1"/>
</dbReference>
<evidence type="ECO:0000256" key="3">
    <source>
        <dbReference type="ARBA" id="ARBA00022723"/>
    </source>
</evidence>
<dbReference type="GO" id="GO:0008137">
    <property type="term" value="F:NADH dehydrogenase (ubiquinone) activity"/>
    <property type="evidence" value="ECO:0007669"/>
    <property type="project" value="InterPro"/>
</dbReference>
<keyword evidence="2" id="KW-0004">4Fe-4S</keyword>
<reference evidence="8 9" key="1">
    <citation type="submission" date="2020-08" db="EMBL/GenBank/DDBJ databases">
        <title>Genome sequence of Phycicoccus endophyticus JCM 31784T.</title>
        <authorList>
            <person name="Hyun D.-W."/>
            <person name="Bae J.-W."/>
        </authorList>
    </citation>
    <scope>NUCLEOTIDE SEQUENCE [LARGE SCALE GENOMIC DNA]</scope>
    <source>
        <strain evidence="8 9">JCM 31784</strain>
    </source>
</reference>
<keyword evidence="9" id="KW-1185">Reference proteome</keyword>
<dbReference type="PROSITE" id="PS00644">
    <property type="entry name" value="COMPLEX1_51K_1"/>
    <property type="match status" value="1"/>
</dbReference>
<dbReference type="AlphaFoldDB" id="A0A7G9R3Q1"/>
<feature type="compositionally biased region" description="Basic residues" evidence="6">
    <location>
        <begin position="1"/>
        <end position="11"/>
    </location>
</feature>
<dbReference type="GO" id="GO:0010181">
    <property type="term" value="F:FMN binding"/>
    <property type="evidence" value="ECO:0007669"/>
    <property type="project" value="InterPro"/>
</dbReference>
<dbReference type="Gene3D" id="3.10.20.600">
    <property type="match status" value="1"/>
</dbReference>
<dbReference type="PROSITE" id="PS00645">
    <property type="entry name" value="COMPLEX1_51K_2"/>
    <property type="match status" value="1"/>
</dbReference>